<dbReference type="PANTHER" id="PTHR46713:SF1">
    <property type="entry name" value="F13M7.16 PROTEIN"/>
    <property type="match status" value="1"/>
</dbReference>
<evidence type="ECO:0000313" key="4">
    <source>
        <dbReference type="Proteomes" id="UP000815325"/>
    </source>
</evidence>
<accession>A0ABQ7H4A3</accession>
<feature type="compositionally biased region" description="Basic and acidic residues" evidence="1">
    <location>
        <begin position="33"/>
        <end position="60"/>
    </location>
</feature>
<dbReference type="InterPro" id="IPR018997">
    <property type="entry name" value="PUB_domain"/>
</dbReference>
<dbReference type="SUPFAM" id="SSF143503">
    <property type="entry name" value="PUG domain-like"/>
    <property type="match status" value="1"/>
</dbReference>
<evidence type="ECO:0000256" key="1">
    <source>
        <dbReference type="SAM" id="MobiDB-lite"/>
    </source>
</evidence>
<evidence type="ECO:0000313" key="3">
    <source>
        <dbReference type="EMBL" id="KAF5841688.1"/>
    </source>
</evidence>
<proteinExistence type="predicted"/>
<feature type="domain" description="PUB" evidence="2">
    <location>
        <begin position="94"/>
        <end position="164"/>
    </location>
</feature>
<protein>
    <recommendedName>
        <fullName evidence="2">PUB domain-containing protein</fullName>
    </recommendedName>
</protein>
<comment type="caution">
    <text evidence="3">The sequence shown here is derived from an EMBL/GenBank/DDBJ whole genome shotgun (WGS) entry which is preliminary data.</text>
</comment>
<feature type="non-terminal residue" evidence="3">
    <location>
        <position position="1"/>
    </location>
</feature>
<name>A0ABQ7H4A3_DUNSA</name>
<gene>
    <name evidence="3" type="ORF">DUNSADRAFT_11895</name>
</gene>
<dbReference type="Gene3D" id="1.20.58.2190">
    <property type="match status" value="1"/>
</dbReference>
<evidence type="ECO:0000259" key="2">
    <source>
        <dbReference type="Pfam" id="PF09409"/>
    </source>
</evidence>
<organism evidence="3 4">
    <name type="scientific">Dunaliella salina</name>
    <name type="common">Green alga</name>
    <name type="synonym">Protococcus salinus</name>
    <dbReference type="NCBI Taxonomy" id="3046"/>
    <lineage>
        <taxon>Eukaryota</taxon>
        <taxon>Viridiplantae</taxon>
        <taxon>Chlorophyta</taxon>
        <taxon>core chlorophytes</taxon>
        <taxon>Chlorophyceae</taxon>
        <taxon>CS clade</taxon>
        <taxon>Chlamydomonadales</taxon>
        <taxon>Dunaliellaceae</taxon>
        <taxon>Dunaliella</taxon>
    </lineage>
</organism>
<dbReference type="PANTHER" id="PTHR46713">
    <property type="entry name" value="F13M7.16 PROTEIN"/>
    <property type="match status" value="1"/>
</dbReference>
<sequence>QAKKREKEADERDRAKLKQKLEDDRRERRRKLGKPEELTEEEKALEAEKQEKAAAEEREKAKKKVFGVVRPVSTLEKLRNTLVTMKKTHASEEDKWRTAGNTLLRYIANAASNPDEEKFRNIKTSNAAFQQRVAAVTGGVEFLEHCGFKRTEDGQMLVMARDAMNMDVMNGAAAALNDMLTNAFFGAL</sequence>
<dbReference type="EMBL" id="MU069480">
    <property type="protein sequence ID" value="KAF5841688.1"/>
    <property type="molecule type" value="Genomic_DNA"/>
</dbReference>
<feature type="region of interest" description="Disordered" evidence="1">
    <location>
        <begin position="1"/>
        <end position="61"/>
    </location>
</feature>
<reference evidence="3" key="1">
    <citation type="submission" date="2017-08" db="EMBL/GenBank/DDBJ databases">
        <authorList>
            <person name="Polle J.E."/>
            <person name="Barry K."/>
            <person name="Cushman J."/>
            <person name="Schmutz J."/>
            <person name="Tran D."/>
            <person name="Hathwaick L.T."/>
            <person name="Yim W.C."/>
            <person name="Jenkins J."/>
            <person name="Mckie-Krisberg Z.M."/>
            <person name="Prochnik S."/>
            <person name="Lindquist E."/>
            <person name="Dockter R.B."/>
            <person name="Adam C."/>
            <person name="Molina H."/>
            <person name="Bunkerborg J."/>
            <person name="Jin E."/>
            <person name="Buchheim M."/>
            <person name="Magnuson J."/>
        </authorList>
    </citation>
    <scope>NUCLEOTIDE SEQUENCE</scope>
    <source>
        <strain evidence="3">CCAP 19/18</strain>
    </source>
</reference>
<dbReference type="SMART" id="SM00580">
    <property type="entry name" value="PUG"/>
    <property type="match status" value="1"/>
</dbReference>
<dbReference type="InterPro" id="IPR036339">
    <property type="entry name" value="PUB-like_dom_sf"/>
</dbReference>
<feature type="compositionally biased region" description="Basic and acidic residues" evidence="1">
    <location>
        <begin position="1"/>
        <end position="26"/>
    </location>
</feature>
<dbReference type="Pfam" id="PF09409">
    <property type="entry name" value="PUB"/>
    <property type="match status" value="1"/>
</dbReference>
<keyword evidence="4" id="KW-1185">Reference proteome</keyword>
<dbReference type="Proteomes" id="UP000815325">
    <property type="component" value="Unassembled WGS sequence"/>
</dbReference>